<dbReference type="EnsemblMetazoa" id="SSS_5031s_mrna">
    <property type="protein sequence ID" value="KAF7492994.1"/>
    <property type="gene ID" value="SSS_5031"/>
</dbReference>
<evidence type="ECO:0000313" key="9">
    <source>
        <dbReference type="EnsemblMetazoa" id="KAF7492994.1"/>
    </source>
</evidence>
<reference evidence="10" key="1">
    <citation type="journal article" date="2020" name="PLoS Negl. Trop. Dis.">
        <title>High-quality nuclear genome for Sarcoptes scabiei-A critical resource for a neglected parasite.</title>
        <authorList>
            <person name="Korhonen P.K."/>
            <person name="Gasser R.B."/>
            <person name="Ma G."/>
            <person name="Wang T."/>
            <person name="Stroehlein A.J."/>
            <person name="Young N.D."/>
            <person name="Ang C.S."/>
            <person name="Fernando D.D."/>
            <person name="Lu H.C."/>
            <person name="Taylor S."/>
            <person name="Reynolds S.L."/>
            <person name="Mofiz E."/>
            <person name="Najaraj S.H."/>
            <person name="Gowda H."/>
            <person name="Madugundu A."/>
            <person name="Renuse S."/>
            <person name="Holt D."/>
            <person name="Pandey A."/>
            <person name="Papenfuss A.T."/>
            <person name="Fischer K."/>
        </authorList>
    </citation>
    <scope>NUCLEOTIDE SEQUENCE [LARGE SCALE GENOMIC DNA]</scope>
</reference>
<sequence length="630" mass="71916">MIMAMFILLELCVRVRNSNLIIQPKRRYFSEQNQLLQSVSAAINSSSNNGIESSDTNRLKQFRSLNDFHSFEYNDNNNNNDRFEETDKKKTTQLVNNSHQNIDLKLNRHTLPRCKQPKLLLSLLSPSSKNIVSKTTTNDQKHASIETNIPRSSIADRKDGEINSNATQQNLESFRFSLKSFKSPTSPPLTKETIIEKGSLIDKSKTTALDTVSNSSQSIESSSTKPNRPVDIDFEPKKSQTPCLKQTIIHSGSLNGNNFATVEISEDLNLNEIIASINNDYDIDNVEVDKNGMKDFVQISPLIVSNKSKNIIKKSSKSKYLKYRKDDDGLERKDIYRPKRLTDFDFRYFWDWTDFLSYLECMAVFTLLAGLLFYFFIDVPWIVEGYGLVALVTESLLASPQFFRNLKVKSTEGMSKLMVLTWFLGDLYKTVYFFVREAPFQFLICGCTQITFDVLIFLQVIIYQKASYRKLSKSRLKHLENRAHKRYKAANIRSKKGIDIFPKTKPNSIDLDENKLSPLYTTSITYCNQRDADVDVNNLDVADCSSSFIQASVHFQQPGANHRQQLSTFVAGRNNCSILLNKKLSRASSVSDENLRIATSDLIELDGYENHGANLDPQLGHEHSNDFDRN</sequence>
<name>A0A834RAS1_SARSC</name>
<evidence type="ECO:0000256" key="5">
    <source>
        <dbReference type="SAM" id="MobiDB-lite"/>
    </source>
</evidence>
<feature type="signal peptide" evidence="7">
    <location>
        <begin position="1"/>
        <end position="17"/>
    </location>
</feature>
<evidence type="ECO:0000313" key="8">
    <source>
        <dbReference type="EMBL" id="KAF7492994.1"/>
    </source>
</evidence>
<feature type="compositionally biased region" description="Low complexity" evidence="5">
    <location>
        <begin position="213"/>
        <end position="223"/>
    </location>
</feature>
<keyword evidence="4 6" id="KW-0472">Membrane</keyword>
<dbReference type="InterPro" id="IPR052241">
    <property type="entry name" value="SLC66/Scramblase_ANY1"/>
</dbReference>
<evidence type="ECO:0000256" key="3">
    <source>
        <dbReference type="ARBA" id="ARBA00022989"/>
    </source>
</evidence>
<evidence type="ECO:0000256" key="7">
    <source>
        <dbReference type="SAM" id="SignalP"/>
    </source>
</evidence>
<accession>A0A834RAS1</accession>
<dbReference type="GO" id="GO:0042147">
    <property type="term" value="P:retrograde transport, endosome to Golgi"/>
    <property type="evidence" value="ECO:0007669"/>
    <property type="project" value="TreeGrafter"/>
</dbReference>
<evidence type="ECO:0000256" key="4">
    <source>
        <dbReference type="ARBA" id="ARBA00023136"/>
    </source>
</evidence>
<dbReference type="Gene3D" id="1.20.1280.290">
    <property type="match status" value="1"/>
</dbReference>
<feature type="region of interest" description="Disordered" evidence="5">
    <location>
        <begin position="132"/>
        <end position="162"/>
    </location>
</feature>
<keyword evidence="2 6" id="KW-0812">Transmembrane</keyword>
<feature type="transmembrane region" description="Helical" evidence="6">
    <location>
        <begin position="415"/>
        <end position="434"/>
    </location>
</feature>
<evidence type="ECO:0000256" key="2">
    <source>
        <dbReference type="ARBA" id="ARBA00022692"/>
    </source>
</evidence>
<reference evidence="9" key="3">
    <citation type="submission" date="2022-06" db="UniProtKB">
        <authorList>
            <consortium name="EnsemblMetazoa"/>
        </authorList>
    </citation>
    <scope>IDENTIFICATION</scope>
</reference>
<feature type="region of interest" description="Disordered" evidence="5">
    <location>
        <begin position="211"/>
        <end position="230"/>
    </location>
</feature>
<evidence type="ECO:0000313" key="10">
    <source>
        <dbReference type="Proteomes" id="UP000070412"/>
    </source>
</evidence>
<dbReference type="EMBL" id="WVUK01000056">
    <property type="protein sequence ID" value="KAF7492994.1"/>
    <property type="molecule type" value="Genomic_DNA"/>
</dbReference>
<feature type="chain" id="PRO_5038316105" evidence="7">
    <location>
        <begin position="18"/>
        <end position="630"/>
    </location>
</feature>
<dbReference type="Proteomes" id="UP000070412">
    <property type="component" value="Unassembled WGS sequence"/>
</dbReference>
<comment type="subcellular location">
    <subcellularLocation>
        <location evidence="1">Membrane</location>
        <topology evidence="1">Multi-pass membrane protein</topology>
    </subcellularLocation>
</comment>
<keyword evidence="10" id="KW-1185">Reference proteome</keyword>
<reference evidence="8" key="2">
    <citation type="submission" date="2020-01" db="EMBL/GenBank/DDBJ databases">
        <authorList>
            <person name="Korhonen P.K.K."/>
            <person name="Guangxu M.G."/>
            <person name="Wang T.W."/>
            <person name="Stroehlein A.J.S."/>
            <person name="Young N.D."/>
            <person name="Ang C.-S.A."/>
            <person name="Fernando D.W.F."/>
            <person name="Lu H.L."/>
            <person name="Taylor S.T."/>
            <person name="Ehtesham M.E.M."/>
            <person name="Najaraj S.H.N."/>
            <person name="Harsha G.H.G."/>
            <person name="Madugundu A.M."/>
            <person name="Renuse S.R."/>
            <person name="Holt D.H."/>
            <person name="Pandey A.P."/>
            <person name="Papenfuss A.P."/>
            <person name="Gasser R.B.G."/>
            <person name="Fischer K.F."/>
        </authorList>
    </citation>
    <scope>NUCLEOTIDE SEQUENCE</scope>
    <source>
        <strain evidence="8">SSS_KF_BRIS2020</strain>
    </source>
</reference>
<keyword evidence="3 6" id="KW-1133">Transmembrane helix</keyword>
<dbReference type="OrthoDB" id="292213at2759"/>
<proteinExistence type="predicted"/>
<dbReference type="PANTHER" id="PTHR14856:SF9">
    <property type="entry name" value="PQ-LOOP REPEAT-CONTAINING PROTEIN 1"/>
    <property type="match status" value="1"/>
</dbReference>
<dbReference type="Pfam" id="PF04193">
    <property type="entry name" value="PQ-loop"/>
    <property type="match status" value="1"/>
</dbReference>
<dbReference type="GO" id="GO:0005829">
    <property type="term" value="C:cytosol"/>
    <property type="evidence" value="ECO:0007669"/>
    <property type="project" value="GOC"/>
</dbReference>
<dbReference type="SMART" id="SM00679">
    <property type="entry name" value="CTNS"/>
    <property type="match status" value="1"/>
</dbReference>
<evidence type="ECO:0000256" key="6">
    <source>
        <dbReference type="SAM" id="Phobius"/>
    </source>
</evidence>
<dbReference type="InterPro" id="IPR006603">
    <property type="entry name" value="PQ-loop_rpt"/>
</dbReference>
<dbReference type="GO" id="GO:0005802">
    <property type="term" value="C:trans-Golgi network"/>
    <property type="evidence" value="ECO:0007669"/>
    <property type="project" value="TreeGrafter"/>
</dbReference>
<feature type="transmembrane region" description="Helical" evidence="6">
    <location>
        <begin position="383"/>
        <end position="403"/>
    </location>
</feature>
<keyword evidence="7" id="KW-0732">Signal</keyword>
<evidence type="ECO:0000256" key="1">
    <source>
        <dbReference type="ARBA" id="ARBA00004141"/>
    </source>
</evidence>
<dbReference type="GO" id="GO:0045332">
    <property type="term" value="P:phospholipid translocation"/>
    <property type="evidence" value="ECO:0007669"/>
    <property type="project" value="TreeGrafter"/>
</dbReference>
<dbReference type="PANTHER" id="PTHR14856">
    <property type="entry name" value="PQ-LOOP REPEAT-CONTAINING PROTEIN 1-LIKE PROTEIN"/>
    <property type="match status" value="1"/>
</dbReference>
<dbReference type="GO" id="GO:0016020">
    <property type="term" value="C:membrane"/>
    <property type="evidence" value="ECO:0007669"/>
    <property type="project" value="UniProtKB-SubCell"/>
</dbReference>
<protein>
    <submittedName>
        <fullName evidence="8">PQ-loop repeat-containing protein 1</fullName>
    </submittedName>
</protein>
<feature type="transmembrane region" description="Helical" evidence="6">
    <location>
        <begin position="355"/>
        <end position="377"/>
    </location>
</feature>
<gene>
    <name evidence="8" type="ORF">SSS_5031</name>
</gene>
<dbReference type="GO" id="GO:0005768">
    <property type="term" value="C:endosome"/>
    <property type="evidence" value="ECO:0007669"/>
    <property type="project" value="TreeGrafter"/>
</dbReference>
<organism evidence="8">
    <name type="scientific">Sarcoptes scabiei</name>
    <name type="common">Itch mite</name>
    <name type="synonym">Acarus scabiei</name>
    <dbReference type="NCBI Taxonomy" id="52283"/>
    <lineage>
        <taxon>Eukaryota</taxon>
        <taxon>Metazoa</taxon>
        <taxon>Ecdysozoa</taxon>
        <taxon>Arthropoda</taxon>
        <taxon>Chelicerata</taxon>
        <taxon>Arachnida</taxon>
        <taxon>Acari</taxon>
        <taxon>Acariformes</taxon>
        <taxon>Sarcoptiformes</taxon>
        <taxon>Astigmata</taxon>
        <taxon>Psoroptidia</taxon>
        <taxon>Sarcoptoidea</taxon>
        <taxon>Sarcoptidae</taxon>
        <taxon>Sarcoptinae</taxon>
        <taxon>Sarcoptes</taxon>
    </lineage>
</organism>
<dbReference type="AlphaFoldDB" id="A0A834RAS1"/>
<feature type="transmembrane region" description="Helical" evidence="6">
    <location>
        <begin position="440"/>
        <end position="463"/>
    </location>
</feature>